<keyword evidence="2" id="KW-1185">Reference proteome</keyword>
<sequence length="304" mass="33983">MLNNRKLQEREPAPSTDDLAFEHAVRKGSLLLKQMHGTDSVAGALLETPSDTVQSTFVNYSDLKTWGYNYGDFMECFDFEKSVPIKRALEGINVSDKKASEGGNNYASVWEHEFNYDIDGKTYPITGGRFDMILNPMDGVIVAWGSFSPAHRGAKQNPPVTILPALKLWSDIVFLEWQNFKKPRNLRYVFRYSIKNKNACSIISRALESANQVLQKWPGVTFDMSTREGRAILGSPNGAGVAFLLSQHKEQLGNKTITKVVVFQDEGDAKSRPPSLLFYVDDTEAIDDLDKVERKIGNANDAGH</sequence>
<organism evidence="1 2">
    <name type="scientific">Aaosphaeria arxii CBS 175.79</name>
    <dbReference type="NCBI Taxonomy" id="1450172"/>
    <lineage>
        <taxon>Eukaryota</taxon>
        <taxon>Fungi</taxon>
        <taxon>Dikarya</taxon>
        <taxon>Ascomycota</taxon>
        <taxon>Pezizomycotina</taxon>
        <taxon>Dothideomycetes</taxon>
        <taxon>Pleosporomycetidae</taxon>
        <taxon>Pleosporales</taxon>
        <taxon>Pleosporales incertae sedis</taxon>
        <taxon>Aaosphaeria</taxon>
    </lineage>
</organism>
<evidence type="ECO:0000313" key="1">
    <source>
        <dbReference type="EMBL" id="KAF2013589.1"/>
    </source>
</evidence>
<protein>
    <submittedName>
        <fullName evidence="1">Uncharacterized protein</fullName>
    </submittedName>
</protein>
<dbReference type="EMBL" id="ML978071">
    <property type="protein sequence ID" value="KAF2013589.1"/>
    <property type="molecule type" value="Genomic_DNA"/>
</dbReference>
<accession>A0A6A5XL57</accession>
<dbReference type="AlphaFoldDB" id="A0A6A5XL57"/>
<dbReference type="OrthoDB" id="5337308at2759"/>
<dbReference type="Proteomes" id="UP000799778">
    <property type="component" value="Unassembled WGS sequence"/>
</dbReference>
<evidence type="ECO:0000313" key="2">
    <source>
        <dbReference type="Proteomes" id="UP000799778"/>
    </source>
</evidence>
<proteinExistence type="predicted"/>
<gene>
    <name evidence="1" type="ORF">BU24DRAFT_464355</name>
</gene>
<dbReference type="RefSeq" id="XP_033381928.1">
    <property type="nucleotide sequence ID" value="XM_033532196.1"/>
</dbReference>
<dbReference type="GeneID" id="54289593"/>
<reference evidence="1" key="1">
    <citation type="journal article" date="2020" name="Stud. Mycol.">
        <title>101 Dothideomycetes genomes: a test case for predicting lifestyles and emergence of pathogens.</title>
        <authorList>
            <person name="Haridas S."/>
            <person name="Albert R."/>
            <person name="Binder M."/>
            <person name="Bloem J."/>
            <person name="Labutti K."/>
            <person name="Salamov A."/>
            <person name="Andreopoulos B."/>
            <person name="Baker S."/>
            <person name="Barry K."/>
            <person name="Bills G."/>
            <person name="Bluhm B."/>
            <person name="Cannon C."/>
            <person name="Castanera R."/>
            <person name="Culley D."/>
            <person name="Daum C."/>
            <person name="Ezra D."/>
            <person name="Gonzalez J."/>
            <person name="Henrissat B."/>
            <person name="Kuo A."/>
            <person name="Liang C."/>
            <person name="Lipzen A."/>
            <person name="Lutzoni F."/>
            <person name="Magnuson J."/>
            <person name="Mondo S."/>
            <person name="Nolan M."/>
            <person name="Ohm R."/>
            <person name="Pangilinan J."/>
            <person name="Park H.-J."/>
            <person name="Ramirez L."/>
            <person name="Alfaro M."/>
            <person name="Sun H."/>
            <person name="Tritt A."/>
            <person name="Yoshinaga Y."/>
            <person name="Zwiers L.-H."/>
            <person name="Turgeon B."/>
            <person name="Goodwin S."/>
            <person name="Spatafora J."/>
            <person name="Crous P."/>
            <person name="Grigoriev I."/>
        </authorList>
    </citation>
    <scope>NUCLEOTIDE SEQUENCE</scope>
    <source>
        <strain evidence="1">CBS 175.79</strain>
    </source>
</reference>
<name>A0A6A5XL57_9PLEO</name>